<organism evidence="2 3">
    <name type="scientific">Seiridium unicorne</name>
    <dbReference type="NCBI Taxonomy" id="138068"/>
    <lineage>
        <taxon>Eukaryota</taxon>
        <taxon>Fungi</taxon>
        <taxon>Dikarya</taxon>
        <taxon>Ascomycota</taxon>
        <taxon>Pezizomycotina</taxon>
        <taxon>Sordariomycetes</taxon>
        <taxon>Xylariomycetidae</taxon>
        <taxon>Amphisphaeriales</taxon>
        <taxon>Sporocadaceae</taxon>
        <taxon>Seiridium</taxon>
    </lineage>
</organism>
<evidence type="ECO:0000313" key="2">
    <source>
        <dbReference type="EMBL" id="KAK9425714.1"/>
    </source>
</evidence>
<dbReference type="Proteomes" id="UP001408356">
    <property type="component" value="Unassembled WGS sequence"/>
</dbReference>
<proteinExistence type="predicted"/>
<evidence type="ECO:0000256" key="1">
    <source>
        <dbReference type="SAM" id="Phobius"/>
    </source>
</evidence>
<sequence length="258" mass="27465">MAETRVQYDIELRGLEAAPPRAKNEAISECRNYRSSTISTGFAVPNTFMERFKAQSRRHRRFWLACAALVFLLVAIGATLGGLASNHLLVGEEDHTVNNSTISASGITSRASLITASSSFIAITTSASTSQTFSSSTTLMTTTSSESVVASPSMIPVCSLNSFHESASFVGVYDPSVTHDQFTLIPATSAGGCCVGCFAMTRMRCNGWGWMGGKCWVVYDYPGISPNTTCPKGYPLLTIRTSGPEENIAGVGPCGLLD</sequence>
<evidence type="ECO:0000313" key="3">
    <source>
        <dbReference type="Proteomes" id="UP001408356"/>
    </source>
</evidence>
<keyword evidence="1" id="KW-0472">Membrane</keyword>
<protein>
    <submittedName>
        <fullName evidence="2">Uncharacterized protein</fullName>
    </submittedName>
</protein>
<reference evidence="2 3" key="1">
    <citation type="journal article" date="2024" name="J. Plant Pathol.">
        <title>Sequence and assembly of the genome of Seiridium unicorne, isolate CBS 538.82, causal agent of cypress canker disease.</title>
        <authorList>
            <person name="Scali E."/>
            <person name="Rocca G.D."/>
            <person name="Danti R."/>
            <person name="Garbelotto M."/>
            <person name="Barberini S."/>
            <person name="Baroncelli R."/>
            <person name="Emiliani G."/>
        </authorList>
    </citation>
    <scope>NUCLEOTIDE SEQUENCE [LARGE SCALE GENOMIC DNA]</scope>
    <source>
        <strain evidence="2 3">BM-138-508</strain>
    </source>
</reference>
<keyword evidence="1" id="KW-1133">Transmembrane helix</keyword>
<accession>A0ABR2VGW1</accession>
<dbReference type="EMBL" id="JARVKF010000013">
    <property type="protein sequence ID" value="KAK9425714.1"/>
    <property type="molecule type" value="Genomic_DNA"/>
</dbReference>
<comment type="caution">
    <text evidence="2">The sequence shown here is derived from an EMBL/GenBank/DDBJ whole genome shotgun (WGS) entry which is preliminary data.</text>
</comment>
<gene>
    <name evidence="2" type="ORF">SUNI508_03075</name>
</gene>
<keyword evidence="3" id="KW-1185">Reference proteome</keyword>
<name>A0ABR2VGW1_9PEZI</name>
<feature type="transmembrane region" description="Helical" evidence="1">
    <location>
        <begin position="62"/>
        <end position="84"/>
    </location>
</feature>
<keyword evidence="1" id="KW-0812">Transmembrane</keyword>